<keyword evidence="1" id="KW-0233">DNA recombination</keyword>
<evidence type="ECO:0000259" key="2">
    <source>
        <dbReference type="Pfam" id="PF05970"/>
    </source>
</evidence>
<keyword evidence="1" id="KW-0347">Helicase</keyword>
<dbReference type="Pfam" id="PF05970">
    <property type="entry name" value="PIF1"/>
    <property type="match status" value="1"/>
</dbReference>
<organism evidence="3">
    <name type="scientific">Arabidopsis thaliana</name>
    <name type="common">Mouse-ear cress</name>
    <dbReference type="NCBI Taxonomy" id="3702"/>
    <lineage>
        <taxon>Eukaryota</taxon>
        <taxon>Viridiplantae</taxon>
        <taxon>Streptophyta</taxon>
        <taxon>Embryophyta</taxon>
        <taxon>Tracheophyta</taxon>
        <taxon>Spermatophyta</taxon>
        <taxon>Magnoliopsida</taxon>
        <taxon>eudicotyledons</taxon>
        <taxon>Gunneridae</taxon>
        <taxon>Pentapetalae</taxon>
        <taxon>rosids</taxon>
        <taxon>malvids</taxon>
        <taxon>Brassicales</taxon>
        <taxon>Brassicaceae</taxon>
        <taxon>Camelineae</taxon>
        <taxon>Arabidopsis</taxon>
    </lineage>
</organism>
<dbReference type="EMBL" id="AL132909">
    <property type="protein sequence ID" value="CAB87726.1"/>
    <property type="molecule type" value="Genomic_DNA"/>
</dbReference>
<protein>
    <recommendedName>
        <fullName evidence="1">ATP-dependent DNA helicase</fullName>
        <ecNumber evidence="1">5.6.2.3</ecNumber>
    </recommendedName>
</protein>
<reference evidence="3" key="1">
    <citation type="submission" date="1999-11" db="EMBL/GenBank/DDBJ databases">
        <authorList>
            <person name="Nyakatura G."/>
            <person name="Fartmann B."/>
            <person name="Dauner D."/>
            <person name="Sterr W."/>
            <person name="Holland R."/>
            <person name="Weichselgartner M."/>
            <person name="Mewes H.W."/>
            <person name="Rudd S."/>
            <person name="Lemcke K."/>
            <person name="Mayer K.F.X."/>
            <person name="Quetier F."/>
            <person name="Salanoubat M."/>
        </authorList>
    </citation>
    <scope>NUCLEOTIDE SEQUENCE</scope>
</reference>
<dbReference type="GO" id="GO:0006281">
    <property type="term" value="P:DNA repair"/>
    <property type="evidence" value="ECO:0007669"/>
    <property type="project" value="UniProtKB-KW"/>
</dbReference>
<gene>
    <name evidence="3" type="primary">T14K23_50</name>
</gene>
<dbReference type="GO" id="GO:0000723">
    <property type="term" value="P:telomere maintenance"/>
    <property type="evidence" value="ECO:0007669"/>
    <property type="project" value="InterPro"/>
</dbReference>
<comment type="catalytic activity">
    <reaction evidence="1">
        <text>ATP + H2O = ADP + phosphate + H(+)</text>
        <dbReference type="Rhea" id="RHEA:13065"/>
        <dbReference type="ChEBI" id="CHEBI:15377"/>
        <dbReference type="ChEBI" id="CHEBI:15378"/>
        <dbReference type="ChEBI" id="CHEBI:30616"/>
        <dbReference type="ChEBI" id="CHEBI:43474"/>
        <dbReference type="ChEBI" id="CHEBI:456216"/>
        <dbReference type="EC" id="5.6.2.3"/>
    </reaction>
</comment>
<dbReference type="GO" id="GO:0016887">
    <property type="term" value="F:ATP hydrolysis activity"/>
    <property type="evidence" value="ECO:0007669"/>
    <property type="project" value="RHEA"/>
</dbReference>
<dbReference type="GO" id="GO:0043139">
    <property type="term" value="F:5'-3' DNA helicase activity"/>
    <property type="evidence" value="ECO:0007669"/>
    <property type="project" value="UniProtKB-EC"/>
</dbReference>
<keyword evidence="1" id="KW-0234">DNA repair</keyword>
<dbReference type="PANTHER" id="PTHR10492:SF101">
    <property type="entry name" value="ATP-DEPENDENT DNA HELICASE"/>
    <property type="match status" value="1"/>
</dbReference>
<dbReference type="SUPFAM" id="SSF52540">
    <property type="entry name" value="P-loop containing nucleoside triphosphate hydrolases"/>
    <property type="match status" value="1"/>
</dbReference>
<sequence>MMSKHCFESLDRTLRDFMNNLEDKPFGGKVIVFGGDFRQVLLVINGAGREEIVFAALNSSYIWEHCKVFELTKKMKLLANISEHEKRDIEDFSKWILDVGDGKISQCNEGISLIDIREEFFINGDNDPVESIIEAVYGNTFMEEKDRKFFQGRVILCPTNEDVNSINEHMMSMLDGEERIYLSSNSIDPADTSSANNDAYSADFFKQNMDPHHTLRYKVYAMGQDYRMLITPSDTRLPFKMRRR</sequence>
<accession>Q9M3G2</accession>
<reference key="2">
    <citation type="journal article" date="2000" name="Nature">
        <title>Sequence and analysis of chromosome 3 of the plant Arabidopsis thaliana.</title>
        <authorList>
            <consortium name="European Union Chromosome 3 Arabidopsis Sequencing Consortium"/>
            <consortium name="Institute for Genomic Research"/>
            <consortium name="Kazusa DNA Research Institute"/>
            <person name="Salanoubat M."/>
            <person name="Lemcke K."/>
            <person name="Rieger M."/>
            <person name="Ansorge W."/>
            <person name="Unseld M."/>
            <person name="Fartmann B."/>
            <person name="Valle G."/>
            <person name="Blocker H."/>
            <person name="Perez-Alonso M."/>
            <person name="Obermaier B."/>
            <person name="Delseny M."/>
            <person name="Boutry M."/>
            <person name="Grivell L.A."/>
            <person name="Mache R."/>
            <person name="Puigdomenech P."/>
            <person name="De Simone V."/>
            <person name="Choisne N."/>
            <person name="Artiguenave F."/>
            <person name="Robert C."/>
            <person name="Brottier P."/>
            <person name="Wincker P."/>
            <person name="Cattolico L."/>
            <person name="Weissenbach J."/>
            <person name="Saurin W."/>
            <person name="Quetier F."/>
            <person name="Schafer M."/>
            <person name="Muller-Auer S."/>
            <person name="Gabel C."/>
            <person name="Fuchs M."/>
            <person name="Benes V."/>
            <person name="Wurmbach E."/>
            <person name="Drzonek H."/>
            <person name="Erfle H."/>
            <person name="Jordan N."/>
            <person name="Bangert S."/>
            <person name="Wiedelmann R."/>
            <person name="Kranz H."/>
            <person name="Voss H."/>
            <person name="Holland R."/>
            <person name="Brandt P."/>
            <person name="Nyakatura G."/>
            <person name="Vezzi A."/>
            <person name="D'Angelo M."/>
            <person name="Pallavicini A."/>
            <person name="Toppo S."/>
            <person name="Simionati B."/>
            <person name="Conrad A."/>
            <person name="Hornischer K."/>
            <person name="Kauer G."/>
            <person name="Lohnert T.H."/>
            <person name="Nordsiek G."/>
            <person name="Reichelt J."/>
            <person name="Scharfe M."/>
            <person name="Schon O."/>
            <person name="Bargues M."/>
            <person name="Terol J."/>
            <person name="Climent J."/>
            <person name="Navarro P."/>
            <person name="Collado C."/>
            <person name="Perez-Perez A."/>
            <person name="Ottenwalder B."/>
            <person name="Duchemin D."/>
            <person name="Cooke R."/>
            <person name="Laudie M."/>
            <person name="Berger-Llauro C."/>
            <person name="Purnelle B."/>
            <person name="Masuy D."/>
            <person name="de Haan M."/>
            <person name="Maarse A.C."/>
            <person name="Alcaraz J.P."/>
            <person name="Cottet A."/>
            <person name="Casacuberta E."/>
            <person name="Monfort A."/>
            <person name="Argiriou A."/>
            <person name="flores M."/>
            <person name="Liguori R."/>
            <person name="Vitale D."/>
            <person name="Mannhaupt G."/>
            <person name="Haase D."/>
            <person name="Schoof H."/>
            <person name="Rudd S."/>
            <person name="Zaccaria P."/>
            <person name="Mewes H.W."/>
            <person name="Mayer K.F."/>
            <person name="Kaul S."/>
            <person name="Town C.D."/>
            <person name="Koo H.L."/>
            <person name="Tallon L.J."/>
            <person name="Jenkins J."/>
            <person name="Rooney T."/>
            <person name="Rizzo M."/>
            <person name="Walts A."/>
            <person name="Utterback T."/>
            <person name="Fujii C.Y."/>
            <person name="Shea T.P."/>
            <person name="Creasy T.H."/>
            <person name="Haas B."/>
            <person name="Maiti R."/>
            <person name="Wu D."/>
            <person name="Peterson J."/>
            <person name="Van Aken S."/>
            <person name="Pai G."/>
            <person name="Militscher J."/>
            <person name="Sellers P."/>
            <person name="Gill J.E."/>
            <person name="Feldblyum T.V."/>
            <person name="Preuss D."/>
            <person name="Lin X."/>
            <person name="Nierman W.C."/>
            <person name="Salzberg S.L."/>
            <person name="White O."/>
            <person name="Venter J.C."/>
            <person name="Fraser C.M."/>
            <person name="Kaneko T."/>
            <person name="Nakamura Y."/>
            <person name="Sato S."/>
            <person name="Kato T."/>
            <person name="Asamizu E."/>
            <person name="Sasamoto S."/>
            <person name="Kimura T."/>
            <person name="Idesawa K."/>
            <person name="Kawashima K."/>
            <person name="Kishida Y."/>
            <person name="Kiyokawa C."/>
            <person name="Kohara M."/>
            <person name="Matsumoto M."/>
            <person name="Matsuno A."/>
            <person name="Muraki A."/>
            <person name="Nakayama S."/>
            <person name="Nakazaki N."/>
            <person name="Shinpo S."/>
            <person name="Takeuchi C."/>
            <person name="Wada T."/>
            <person name="Watanabe A."/>
            <person name="Yamada M."/>
            <person name="Yasuda M."/>
            <person name="Tabata S."/>
        </authorList>
    </citation>
    <scope>NUCLEOTIDE SEQUENCE [LARGE SCALE GENOMIC DNA]</scope>
    <source>
        <strain>cv. Columbia</strain>
    </source>
</reference>
<comment type="similarity">
    <text evidence="1">Belongs to the helicase family.</text>
</comment>
<keyword evidence="1" id="KW-0227">DNA damage</keyword>
<evidence type="ECO:0000313" key="3">
    <source>
        <dbReference type="EMBL" id="CAB87726.1"/>
    </source>
</evidence>
<evidence type="ECO:0000256" key="1">
    <source>
        <dbReference type="RuleBase" id="RU363044"/>
    </source>
</evidence>
<name>Q9M3G2_ARATH</name>
<dbReference type="InterPro" id="IPR010285">
    <property type="entry name" value="DNA_helicase_pif1-like_DEAD"/>
</dbReference>
<dbReference type="InterPro" id="IPR027417">
    <property type="entry name" value="P-loop_NTPase"/>
</dbReference>
<keyword evidence="1" id="KW-0547">Nucleotide-binding</keyword>
<dbReference type="AlphaFoldDB" id="Q9M3G2"/>
<dbReference type="EC" id="5.6.2.3" evidence="1"/>
<comment type="cofactor">
    <cofactor evidence="1">
        <name>Mg(2+)</name>
        <dbReference type="ChEBI" id="CHEBI:18420"/>
    </cofactor>
</comment>
<feature type="domain" description="DNA helicase Pif1-like DEAD-box helicase" evidence="2">
    <location>
        <begin position="1"/>
        <end position="109"/>
    </location>
</feature>
<dbReference type="GO" id="GO:0006310">
    <property type="term" value="P:DNA recombination"/>
    <property type="evidence" value="ECO:0007669"/>
    <property type="project" value="UniProtKB-KW"/>
</dbReference>
<dbReference type="PIR" id="T47292">
    <property type="entry name" value="T47292"/>
</dbReference>
<dbReference type="GO" id="GO:0005524">
    <property type="term" value="F:ATP binding"/>
    <property type="evidence" value="ECO:0007669"/>
    <property type="project" value="UniProtKB-KW"/>
</dbReference>
<keyword evidence="1" id="KW-0378">Hydrolase</keyword>
<keyword evidence="1" id="KW-0067">ATP-binding</keyword>
<proteinExistence type="inferred from homology"/>
<reference evidence="3" key="3">
    <citation type="submission" date="2000-04" db="EMBL/GenBank/DDBJ databases">
        <authorList>
            <person name="EU Arabidopsis sequencing project"/>
        </authorList>
    </citation>
    <scope>NUCLEOTIDE SEQUENCE</scope>
</reference>
<dbReference type="PANTHER" id="PTHR10492">
    <property type="match status" value="1"/>
</dbReference>